<dbReference type="KEGG" id="gfe:Gferi_05390"/>
<feature type="repeat" description="TPR" evidence="5">
    <location>
        <begin position="126"/>
        <end position="159"/>
    </location>
</feature>
<dbReference type="InterPro" id="IPR011990">
    <property type="entry name" value="TPR-like_helical_dom_sf"/>
</dbReference>
<dbReference type="RefSeq" id="WP_069974607.1">
    <property type="nucleotide sequence ID" value="NZ_CP017269.1"/>
</dbReference>
<dbReference type="SUPFAM" id="SSF52172">
    <property type="entry name" value="CheY-like"/>
    <property type="match status" value="1"/>
</dbReference>
<dbReference type="AlphaFoldDB" id="A0A1D8GDR9"/>
<name>A0A1D8GDR9_9FIRM</name>
<dbReference type="SUPFAM" id="SSF48452">
    <property type="entry name" value="TPR-like"/>
    <property type="match status" value="1"/>
</dbReference>
<dbReference type="InterPro" id="IPR050595">
    <property type="entry name" value="Bact_response_regulator"/>
</dbReference>
<reference evidence="7 8" key="1">
    <citation type="submission" date="2016-09" db="EMBL/GenBank/DDBJ databases">
        <title>Genomic analysis reveals versatility of anaerobic energy metabolism of Geosporobacter ferrireducens IRF9 of phylum Firmicutes.</title>
        <authorList>
            <person name="Kim S.-J."/>
        </authorList>
    </citation>
    <scope>NUCLEOTIDE SEQUENCE [LARGE SCALE GENOMIC DNA]</scope>
    <source>
        <strain evidence="7 8">IRF9</strain>
    </source>
</reference>
<organism evidence="7 8">
    <name type="scientific">Geosporobacter ferrireducens</name>
    <dbReference type="NCBI Taxonomy" id="1424294"/>
    <lineage>
        <taxon>Bacteria</taxon>
        <taxon>Bacillati</taxon>
        <taxon>Bacillota</taxon>
        <taxon>Clostridia</taxon>
        <taxon>Peptostreptococcales</taxon>
        <taxon>Thermotaleaceae</taxon>
        <taxon>Geosporobacter</taxon>
    </lineage>
</organism>
<evidence type="ECO:0000256" key="3">
    <source>
        <dbReference type="ARBA" id="ARBA00024867"/>
    </source>
</evidence>
<evidence type="ECO:0000256" key="5">
    <source>
        <dbReference type="PROSITE-ProRule" id="PRU00339"/>
    </source>
</evidence>
<sequence>MKKVLVADDTKNIRCLLATCLEHEGFVVISVENGSEALEAFQTDVFDLAFLDIKMPKISGTEVLRQIRELGIQTPVIIITAFATIKNAVECTQMGAVAYLQKPFTTNRIKQVLTEITEMQNQNTSVENLLALCNEKIALRDFEGALAILKKALSLDPSNGQIYALLSQTYGLLGNTADAKKFADIHKVFEGRD</sequence>
<dbReference type="PROSITE" id="PS50005">
    <property type="entry name" value="TPR"/>
    <property type="match status" value="1"/>
</dbReference>
<dbReference type="InterPro" id="IPR001789">
    <property type="entry name" value="Sig_transdc_resp-reg_receiver"/>
</dbReference>
<gene>
    <name evidence="7" type="ORF">Gferi_05390</name>
</gene>
<dbReference type="PROSITE" id="PS50110">
    <property type="entry name" value="RESPONSE_REGULATORY"/>
    <property type="match status" value="1"/>
</dbReference>
<dbReference type="EMBL" id="CP017269">
    <property type="protein sequence ID" value="AOT69041.1"/>
    <property type="molecule type" value="Genomic_DNA"/>
</dbReference>
<feature type="modified residue" description="4-aspartylphosphate" evidence="4">
    <location>
        <position position="52"/>
    </location>
</feature>
<evidence type="ECO:0000259" key="6">
    <source>
        <dbReference type="PROSITE" id="PS50110"/>
    </source>
</evidence>
<evidence type="ECO:0000256" key="2">
    <source>
        <dbReference type="ARBA" id="ARBA00022553"/>
    </source>
</evidence>
<dbReference type="SMART" id="SM00448">
    <property type="entry name" value="REC"/>
    <property type="match status" value="1"/>
</dbReference>
<proteinExistence type="predicted"/>
<dbReference type="InterPro" id="IPR011006">
    <property type="entry name" value="CheY-like_superfamily"/>
</dbReference>
<feature type="domain" description="Response regulatory" evidence="6">
    <location>
        <begin position="3"/>
        <end position="117"/>
    </location>
</feature>
<dbReference type="PANTHER" id="PTHR44591">
    <property type="entry name" value="STRESS RESPONSE REGULATOR PROTEIN 1"/>
    <property type="match status" value="1"/>
</dbReference>
<accession>A0A1D8GDR9</accession>
<dbReference type="Pfam" id="PF14559">
    <property type="entry name" value="TPR_19"/>
    <property type="match status" value="1"/>
</dbReference>
<evidence type="ECO:0000313" key="7">
    <source>
        <dbReference type="EMBL" id="AOT69041.1"/>
    </source>
</evidence>
<comment type="function">
    <text evidence="3">May play the central regulatory role in sporulation. It may be an element of the effector pathway responsible for the activation of sporulation genes in response to nutritional stress. Spo0A may act in concert with spo0H (a sigma factor) to control the expression of some genes that are critical to the sporulation process.</text>
</comment>
<evidence type="ECO:0000256" key="4">
    <source>
        <dbReference type="PROSITE-ProRule" id="PRU00169"/>
    </source>
</evidence>
<dbReference type="InterPro" id="IPR019734">
    <property type="entry name" value="TPR_rpt"/>
</dbReference>
<dbReference type="Gene3D" id="1.25.40.10">
    <property type="entry name" value="Tetratricopeptide repeat domain"/>
    <property type="match status" value="1"/>
</dbReference>
<dbReference type="STRING" id="1424294.Gferi_05390"/>
<keyword evidence="8" id="KW-1185">Reference proteome</keyword>
<dbReference type="PANTHER" id="PTHR44591:SF3">
    <property type="entry name" value="RESPONSE REGULATORY DOMAIN-CONTAINING PROTEIN"/>
    <property type="match status" value="1"/>
</dbReference>
<dbReference type="OrthoDB" id="9790669at2"/>
<keyword evidence="5" id="KW-0802">TPR repeat</keyword>
<evidence type="ECO:0000256" key="1">
    <source>
        <dbReference type="ARBA" id="ARBA00018672"/>
    </source>
</evidence>
<dbReference type="Proteomes" id="UP000095743">
    <property type="component" value="Chromosome"/>
</dbReference>
<dbReference type="Gene3D" id="3.40.50.2300">
    <property type="match status" value="1"/>
</dbReference>
<evidence type="ECO:0000313" key="8">
    <source>
        <dbReference type="Proteomes" id="UP000095743"/>
    </source>
</evidence>
<dbReference type="GO" id="GO:0000160">
    <property type="term" value="P:phosphorelay signal transduction system"/>
    <property type="evidence" value="ECO:0007669"/>
    <property type="project" value="InterPro"/>
</dbReference>
<protein>
    <recommendedName>
        <fullName evidence="1">Stage 0 sporulation protein A homolog</fullName>
    </recommendedName>
</protein>
<dbReference type="Pfam" id="PF00072">
    <property type="entry name" value="Response_reg"/>
    <property type="match status" value="1"/>
</dbReference>
<keyword evidence="2 4" id="KW-0597">Phosphoprotein</keyword>